<sequence>MKHPAGSTGETPTGESADLAARLDRLPVMLPHVVWISILTVNLMLEYYDNALFAYIIPAIKESTGLGLGRIGMVSTAFFIGMVLGGLVGGRLSDRFGRRWVLVWGTALYSSGAVLTMFAPNYELLLVSRVITGIGVQAAGAALLVYIAEMFPSATRGRFMSVVTSAFVIIAPVVALLALVVIPDGGPDTWRHLFGVGGAIGLLIAPVVRFCMPESVRWCASRGRMPEAADTVGKLEARALRRGPLAEPRAAPAGTESPPVRRILRNKRTIRTTAVLSVGFFGSTLGLYLFQNWALYVLVDGLAYTKGHAYEIQLIWNLVYAVTPFLALLFIDRAERKTAVFVLSVVAAVPLVAFGLATESRLVTATGGLCGIVTGLVVTVYYAYIPEALPTAARGLGSGVIKSVGHCGGAAAGVLGAALYGGWGNTGLMAVAAASYIVFALPVLFFGPRTTNRPLEGVAAEEPSTTEGVRT</sequence>
<dbReference type="PROSITE" id="PS50850">
    <property type="entry name" value="MFS"/>
    <property type="match status" value="1"/>
</dbReference>
<evidence type="ECO:0000256" key="2">
    <source>
        <dbReference type="ARBA" id="ARBA00022692"/>
    </source>
</evidence>
<feature type="transmembrane region" description="Helical" evidence="5">
    <location>
        <begin position="310"/>
        <end position="331"/>
    </location>
</feature>
<feature type="transmembrane region" description="Helical" evidence="5">
    <location>
        <begin position="404"/>
        <end position="423"/>
    </location>
</feature>
<evidence type="ECO:0000259" key="6">
    <source>
        <dbReference type="PROSITE" id="PS50850"/>
    </source>
</evidence>
<evidence type="ECO:0000313" key="8">
    <source>
        <dbReference type="Proteomes" id="UP001596409"/>
    </source>
</evidence>
<keyword evidence="8" id="KW-1185">Reference proteome</keyword>
<dbReference type="CDD" id="cd17316">
    <property type="entry name" value="MFS_SV2_like"/>
    <property type="match status" value="1"/>
</dbReference>
<reference evidence="8" key="1">
    <citation type="journal article" date="2019" name="Int. J. Syst. Evol. Microbiol.">
        <title>The Global Catalogue of Microorganisms (GCM) 10K type strain sequencing project: providing services to taxonomists for standard genome sequencing and annotation.</title>
        <authorList>
            <consortium name="The Broad Institute Genomics Platform"/>
            <consortium name="The Broad Institute Genome Sequencing Center for Infectious Disease"/>
            <person name="Wu L."/>
            <person name="Ma J."/>
        </authorList>
    </citation>
    <scope>NUCLEOTIDE SEQUENCE [LARGE SCALE GENOMIC DNA]</scope>
    <source>
        <strain evidence="8">JCM 4855</strain>
    </source>
</reference>
<dbReference type="Gene3D" id="1.20.1250.20">
    <property type="entry name" value="MFS general substrate transporter like domains"/>
    <property type="match status" value="1"/>
</dbReference>
<evidence type="ECO:0000256" key="4">
    <source>
        <dbReference type="ARBA" id="ARBA00023136"/>
    </source>
</evidence>
<keyword evidence="3 5" id="KW-1133">Transmembrane helix</keyword>
<dbReference type="SUPFAM" id="SSF103473">
    <property type="entry name" value="MFS general substrate transporter"/>
    <property type="match status" value="1"/>
</dbReference>
<feature type="transmembrane region" description="Helical" evidence="5">
    <location>
        <begin position="159"/>
        <end position="182"/>
    </location>
</feature>
<dbReference type="RefSeq" id="WP_189870770.1">
    <property type="nucleotide sequence ID" value="NZ_BMWA01000007.1"/>
</dbReference>
<evidence type="ECO:0000313" key="7">
    <source>
        <dbReference type="EMBL" id="MFC7010451.1"/>
    </source>
</evidence>
<feature type="transmembrane region" description="Helical" evidence="5">
    <location>
        <begin position="100"/>
        <end position="120"/>
    </location>
</feature>
<name>A0ABW2DRI8_9ACTN</name>
<feature type="transmembrane region" description="Helical" evidence="5">
    <location>
        <begin position="363"/>
        <end position="384"/>
    </location>
</feature>
<proteinExistence type="predicted"/>
<feature type="transmembrane region" description="Helical" evidence="5">
    <location>
        <begin position="68"/>
        <end position="88"/>
    </location>
</feature>
<evidence type="ECO:0000256" key="1">
    <source>
        <dbReference type="ARBA" id="ARBA00004651"/>
    </source>
</evidence>
<feature type="transmembrane region" description="Helical" evidence="5">
    <location>
        <begin position="270"/>
        <end position="290"/>
    </location>
</feature>
<feature type="transmembrane region" description="Helical" evidence="5">
    <location>
        <begin position="338"/>
        <end position="357"/>
    </location>
</feature>
<gene>
    <name evidence="7" type="ORF">ACFQMH_01775</name>
</gene>
<dbReference type="InterPro" id="IPR005828">
    <property type="entry name" value="MFS_sugar_transport-like"/>
</dbReference>
<dbReference type="PROSITE" id="PS00216">
    <property type="entry name" value="SUGAR_TRANSPORT_1"/>
    <property type="match status" value="1"/>
</dbReference>
<feature type="transmembrane region" description="Helical" evidence="5">
    <location>
        <begin position="194"/>
        <end position="212"/>
    </location>
</feature>
<keyword evidence="2 5" id="KW-0812">Transmembrane</keyword>
<keyword evidence="4 5" id="KW-0472">Membrane</keyword>
<organism evidence="7 8">
    <name type="scientific">Streptomyces viridiviolaceus</name>
    <dbReference type="NCBI Taxonomy" id="68282"/>
    <lineage>
        <taxon>Bacteria</taxon>
        <taxon>Bacillati</taxon>
        <taxon>Actinomycetota</taxon>
        <taxon>Actinomycetes</taxon>
        <taxon>Kitasatosporales</taxon>
        <taxon>Streptomycetaceae</taxon>
        <taxon>Streptomyces</taxon>
    </lineage>
</organism>
<feature type="transmembrane region" description="Helical" evidence="5">
    <location>
        <begin position="28"/>
        <end position="48"/>
    </location>
</feature>
<comment type="subcellular location">
    <subcellularLocation>
        <location evidence="1">Cell membrane</location>
        <topology evidence="1">Multi-pass membrane protein</topology>
    </subcellularLocation>
</comment>
<dbReference type="PANTHER" id="PTHR23508">
    <property type="entry name" value="CARBOXYLIC ACID TRANSPORTER PROTEIN HOMOLOG"/>
    <property type="match status" value="1"/>
</dbReference>
<evidence type="ECO:0000256" key="5">
    <source>
        <dbReference type="SAM" id="Phobius"/>
    </source>
</evidence>
<dbReference type="InterPro" id="IPR036259">
    <property type="entry name" value="MFS_trans_sf"/>
</dbReference>
<dbReference type="EMBL" id="JBHSYM010000003">
    <property type="protein sequence ID" value="MFC7010451.1"/>
    <property type="molecule type" value="Genomic_DNA"/>
</dbReference>
<dbReference type="InterPro" id="IPR020846">
    <property type="entry name" value="MFS_dom"/>
</dbReference>
<comment type="caution">
    <text evidence="7">The sequence shown here is derived from an EMBL/GenBank/DDBJ whole genome shotgun (WGS) entry which is preliminary data.</text>
</comment>
<accession>A0ABW2DRI8</accession>
<evidence type="ECO:0000256" key="3">
    <source>
        <dbReference type="ARBA" id="ARBA00022989"/>
    </source>
</evidence>
<dbReference type="InterPro" id="IPR005829">
    <property type="entry name" value="Sugar_transporter_CS"/>
</dbReference>
<dbReference type="Proteomes" id="UP001596409">
    <property type="component" value="Unassembled WGS sequence"/>
</dbReference>
<feature type="transmembrane region" description="Helical" evidence="5">
    <location>
        <begin position="429"/>
        <end position="447"/>
    </location>
</feature>
<dbReference type="PANTHER" id="PTHR23508:SF10">
    <property type="entry name" value="CARBOXYLIC ACID TRANSPORTER PROTEIN HOMOLOG"/>
    <property type="match status" value="1"/>
</dbReference>
<feature type="transmembrane region" description="Helical" evidence="5">
    <location>
        <begin position="126"/>
        <end position="147"/>
    </location>
</feature>
<dbReference type="Pfam" id="PF00083">
    <property type="entry name" value="Sugar_tr"/>
    <property type="match status" value="1"/>
</dbReference>
<protein>
    <submittedName>
        <fullName evidence="7">MFS transporter</fullName>
    </submittedName>
</protein>
<feature type="domain" description="Major facilitator superfamily (MFS) profile" evidence="6">
    <location>
        <begin position="35"/>
        <end position="451"/>
    </location>
</feature>